<name>A0A8X6KZ37_TRICU</name>
<evidence type="ECO:0000313" key="2">
    <source>
        <dbReference type="Proteomes" id="UP000887116"/>
    </source>
</evidence>
<protein>
    <submittedName>
        <fullName evidence="1">Uncharacterized protein</fullName>
    </submittedName>
</protein>
<dbReference type="Proteomes" id="UP000887116">
    <property type="component" value="Unassembled WGS sequence"/>
</dbReference>
<proteinExistence type="predicted"/>
<dbReference type="AlphaFoldDB" id="A0A8X6KZ37"/>
<keyword evidence="2" id="KW-1185">Reference proteome</keyword>
<gene>
    <name evidence="1" type="ORF">TNCT_25681</name>
</gene>
<evidence type="ECO:0000313" key="1">
    <source>
        <dbReference type="EMBL" id="GFQ87603.1"/>
    </source>
</evidence>
<organism evidence="1 2">
    <name type="scientific">Trichonephila clavata</name>
    <name type="common">Joro spider</name>
    <name type="synonym">Nephila clavata</name>
    <dbReference type="NCBI Taxonomy" id="2740835"/>
    <lineage>
        <taxon>Eukaryota</taxon>
        <taxon>Metazoa</taxon>
        <taxon>Ecdysozoa</taxon>
        <taxon>Arthropoda</taxon>
        <taxon>Chelicerata</taxon>
        <taxon>Arachnida</taxon>
        <taxon>Araneae</taxon>
        <taxon>Araneomorphae</taxon>
        <taxon>Entelegynae</taxon>
        <taxon>Araneoidea</taxon>
        <taxon>Nephilidae</taxon>
        <taxon>Trichonephila</taxon>
    </lineage>
</organism>
<reference evidence="1" key="1">
    <citation type="submission" date="2020-07" db="EMBL/GenBank/DDBJ databases">
        <title>Multicomponent nature underlies the extraordinary mechanical properties of spider dragline silk.</title>
        <authorList>
            <person name="Kono N."/>
            <person name="Nakamura H."/>
            <person name="Mori M."/>
            <person name="Yoshida Y."/>
            <person name="Ohtoshi R."/>
            <person name="Malay A.D."/>
            <person name="Moran D.A.P."/>
            <person name="Tomita M."/>
            <person name="Numata K."/>
            <person name="Arakawa K."/>
        </authorList>
    </citation>
    <scope>NUCLEOTIDE SEQUENCE</scope>
</reference>
<comment type="caution">
    <text evidence="1">The sequence shown here is derived from an EMBL/GenBank/DDBJ whole genome shotgun (WGS) entry which is preliminary data.</text>
</comment>
<accession>A0A8X6KZ37</accession>
<sequence>MLDVTEIPGSHPIRASYNSKRCLTGYDIDSITVHDIHCKTSSLRRTTVNESRSRWKYNCNQSNEGTQPTTHADLHIKGTVHKKYGTVAILKQELLTNYEC</sequence>
<dbReference type="EMBL" id="BMAO01003413">
    <property type="protein sequence ID" value="GFQ87603.1"/>
    <property type="molecule type" value="Genomic_DNA"/>
</dbReference>